<reference evidence="1" key="2">
    <citation type="submission" date="2020-11" db="EMBL/GenBank/DDBJ databases">
        <authorList>
            <person name="McCartney M.A."/>
            <person name="Auch B."/>
            <person name="Kono T."/>
            <person name="Mallez S."/>
            <person name="Becker A."/>
            <person name="Gohl D.M."/>
            <person name="Silverstein K.A.T."/>
            <person name="Koren S."/>
            <person name="Bechman K.B."/>
            <person name="Herman A."/>
            <person name="Abrahante J.E."/>
            <person name="Garbe J."/>
        </authorList>
    </citation>
    <scope>NUCLEOTIDE SEQUENCE</scope>
    <source>
        <strain evidence="1">Duluth1</strain>
        <tissue evidence="1">Whole animal</tissue>
    </source>
</reference>
<dbReference type="EMBL" id="JAIWYP010000014">
    <property type="protein sequence ID" value="KAH3709424.1"/>
    <property type="molecule type" value="Genomic_DNA"/>
</dbReference>
<organism evidence="1 2">
    <name type="scientific">Dreissena polymorpha</name>
    <name type="common">Zebra mussel</name>
    <name type="synonym">Mytilus polymorpha</name>
    <dbReference type="NCBI Taxonomy" id="45954"/>
    <lineage>
        <taxon>Eukaryota</taxon>
        <taxon>Metazoa</taxon>
        <taxon>Spiralia</taxon>
        <taxon>Lophotrochozoa</taxon>
        <taxon>Mollusca</taxon>
        <taxon>Bivalvia</taxon>
        <taxon>Autobranchia</taxon>
        <taxon>Heteroconchia</taxon>
        <taxon>Euheterodonta</taxon>
        <taxon>Imparidentia</taxon>
        <taxon>Neoheterodontei</taxon>
        <taxon>Myida</taxon>
        <taxon>Dreissenoidea</taxon>
        <taxon>Dreissenidae</taxon>
        <taxon>Dreissena</taxon>
    </lineage>
</organism>
<evidence type="ECO:0000313" key="2">
    <source>
        <dbReference type="Proteomes" id="UP000828390"/>
    </source>
</evidence>
<sequence length="84" mass="9799">MRFPWSPSWPPRLCETLTCQDYAETGSRCGRPMTCCCRYCYEPPESLLVKSLFPEFQFEYAWLTKLPSKLVFLILPTVRAVLQA</sequence>
<reference evidence="1" key="1">
    <citation type="journal article" date="2019" name="bioRxiv">
        <title>The Genome of the Zebra Mussel, Dreissena polymorpha: A Resource for Invasive Species Research.</title>
        <authorList>
            <person name="McCartney M.A."/>
            <person name="Auch B."/>
            <person name="Kono T."/>
            <person name="Mallez S."/>
            <person name="Zhang Y."/>
            <person name="Obille A."/>
            <person name="Becker A."/>
            <person name="Abrahante J.E."/>
            <person name="Garbe J."/>
            <person name="Badalamenti J.P."/>
            <person name="Herman A."/>
            <person name="Mangelson H."/>
            <person name="Liachko I."/>
            <person name="Sullivan S."/>
            <person name="Sone E.D."/>
            <person name="Koren S."/>
            <person name="Silverstein K.A.T."/>
            <person name="Beckman K.B."/>
            <person name="Gohl D.M."/>
        </authorList>
    </citation>
    <scope>NUCLEOTIDE SEQUENCE</scope>
    <source>
        <strain evidence="1">Duluth1</strain>
        <tissue evidence="1">Whole animal</tissue>
    </source>
</reference>
<dbReference type="Proteomes" id="UP000828390">
    <property type="component" value="Unassembled WGS sequence"/>
</dbReference>
<keyword evidence="2" id="KW-1185">Reference proteome</keyword>
<proteinExistence type="predicted"/>
<evidence type="ECO:0000313" key="1">
    <source>
        <dbReference type="EMBL" id="KAH3709424.1"/>
    </source>
</evidence>
<protein>
    <submittedName>
        <fullName evidence="1">Uncharacterized protein</fullName>
    </submittedName>
</protein>
<dbReference type="AlphaFoldDB" id="A0A9D3Z395"/>
<gene>
    <name evidence="1" type="ORF">DPMN_068887</name>
</gene>
<comment type="caution">
    <text evidence="1">The sequence shown here is derived from an EMBL/GenBank/DDBJ whole genome shotgun (WGS) entry which is preliminary data.</text>
</comment>
<accession>A0A9D3Z395</accession>
<name>A0A9D3Z395_DREPO</name>